<evidence type="ECO:0000313" key="3">
    <source>
        <dbReference type="Proteomes" id="UP000182350"/>
    </source>
</evidence>
<dbReference type="EMBL" id="FPJW01000006">
    <property type="protein sequence ID" value="SFX47792.1"/>
    <property type="molecule type" value="Genomic_DNA"/>
</dbReference>
<evidence type="ECO:0000256" key="1">
    <source>
        <dbReference type="SAM" id="Phobius"/>
    </source>
</evidence>
<dbReference type="AlphaFoldDB" id="A0A1K1XDV7"/>
<feature type="transmembrane region" description="Helical" evidence="1">
    <location>
        <begin position="6"/>
        <end position="25"/>
    </location>
</feature>
<keyword evidence="1" id="KW-1133">Transmembrane helix</keyword>
<keyword evidence="3" id="KW-1185">Reference proteome</keyword>
<dbReference type="Proteomes" id="UP000182350">
    <property type="component" value="Unassembled WGS sequence"/>
</dbReference>
<evidence type="ECO:0000313" key="2">
    <source>
        <dbReference type="EMBL" id="SFX47792.1"/>
    </source>
</evidence>
<dbReference type="RefSeq" id="WP_072326062.1">
    <property type="nucleotide sequence ID" value="NZ_FPJW01000006.1"/>
</dbReference>
<reference evidence="2 3" key="1">
    <citation type="submission" date="2016-11" db="EMBL/GenBank/DDBJ databases">
        <authorList>
            <person name="Jaros S."/>
            <person name="Januszkiewicz K."/>
            <person name="Wedrychowicz H."/>
        </authorList>
    </citation>
    <scope>NUCLEOTIDE SEQUENCE [LARGE SCALE GENOMIC DNA]</scope>
    <source>
        <strain evidence="2 3">DSM 21637</strain>
    </source>
</reference>
<dbReference type="Pfam" id="PF11381">
    <property type="entry name" value="DUF3185"/>
    <property type="match status" value="1"/>
</dbReference>
<dbReference type="OrthoDB" id="6199344at2"/>
<keyword evidence="1" id="KW-0472">Membrane</keyword>
<protein>
    <recommendedName>
        <fullName evidence="4">DUF3185 family protein</fullName>
    </recommendedName>
</protein>
<organism evidence="2 3">
    <name type="scientific">Marinospirillum alkaliphilum DSM 21637</name>
    <dbReference type="NCBI Taxonomy" id="1122209"/>
    <lineage>
        <taxon>Bacteria</taxon>
        <taxon>Pseudomonadati</taxon>
        <taxon>Pseudomonadota</taxon>
        <taxon>Gammaproteobacteria</taxon>
        <taxon>Oceanospirillales</taxon>
        <taxon>Oceanospirillaceae</taxon>
        <taxon>Marinospirillum</taxon>
    </lineage>
</organism>
<keyword evidence="1" id="KW-0812">Transmembrane</keyword>
<proteinExistence type="predicted"/>
<dbReference type="STRING" id="1122209.SAMN02745752_01781"/>
<dbReference type="InterPro" id="IPR021521">
    <property type="entry name" value="DUF3185"/>
</dbReference>
<sequence length="66" mass="7200">MSLHHIIGILLLIAGGALLYFGYQASRRVGEQIYQSFAGRFTDSTTWYLIGGVTALISGLVLLISR</sequence>
<evidence type="ECO:0008006" key="4">
    <source>
        <dbReference type="Google" id="ProtNLM"/>
    </source>
</evidence>
<name>A0A1K1XDV7_9GAMM</name>
<accession>A0A1K1XDV7</accession>
<gene>
    <name evidence="2" type="ORF">SAMN02745752_01781</name>
</gene>
<feature type="transmembrane region" description="Helical" evidence="1">
    <location>
        <begin position="46"/>
        <end position="65"/>
    </location>
</feature>